<dbReference type="InterPro" id="IPR011256">
    <property type="entry name" value="Reg_factor_effector_dom_sf"/>
</dbReference>
<dbReference type="EMBL" id="AAKCDQ010000004">
    <property type="protein sequence ID" value="ECQ6724045.1"/>
    <property type="molecule type" value="Genomic_DNA"/>
</dbReference>
<gene>
    <name evidence="2" type="ORF">FZ622_14145</name>
</gene>
<accession>A0A5Y9DQP1</accession>
<dbReference type="PANTHER" id="PTHR36444">
    <property type="entry name" value="TRANSCRIPTIONAL REGULATOR PROTEIN YOBU-RELATED"/>
    <property type="match status" value="1"/>
</dbReference>
<dbReference type="Gene3D" id="3.20.80.10">
    <property type="entry name" value="Regulatory factor, effector binding domain"/>
    <property type="match status" value="1"/>
</dbReference>
<comment type="caution">
    <text evidence="2">The sequence shown here is derived from an EMBL/GenBank/DDBJ whole genome shotgun (WGS) entry which is preliminary data.</text>
</comment>
<dbReference type="PANTHER" id="PTHR36444:SF2">
    <property type="entry name" value="TRANSCRIPTIONAL REGULATOR PROTEIN YOBU-RELATED"/>
    <property type="match status" value="1"/>
</dbReference>
<protein>
    <submittedName>
        <fullName evidence="2">AraC family transcriptional regulator</fullName>
    </submittedName>
</protein>
<sequence length="131" mass="15253">MILQETKEAFGKKIRTNNANFSPIAELWGEVMVDKPAGDIFAVYSNYASDYKGDYDLLVGTIDWDEQQSVVIEPGEYLVFSVDNANHKGVEEVWQEIWQEIWSRDSELKRAYKTDFEWYHTSGKIEIYISI</sequence>
<dbReference type="InterPro" id="IPR053182">
    <property type="entry name" value="YobU-like_regulator"/>
</dbReference>
<dbReference type="Pfam" id="PF14526">
    <property type="entry name" value="Cass2"/>
    <property type="match status" value="1"/>
</dbReference>
<feature type="domain" description="Integron-associated effector binding protein" evidence="1">
    <location>
        <begin position="21"/>
        <end position="131"/>
    </location>
</feature>
<dbReference type="InterPro" id="IPR029441">
    <property type="entry name" value="Cass2"/>
</dbReference>
<dbReference type="SUPFAM" id="SSF55136">
    <property type="entry name" value="Probable bacterial effector-binding domain"/>
    <property type="match status" value="1"/>
</dbReference>
<organism evidence="2">
    <name type="scientific">Listeria monocytogenes</name>
    <dbReference type="NCBI Taxonomy" id="1639"/>
    <lineage>
        <taxon>Bacteria</taxon>
        <taxon>Bacillati</taxon>
        <taxon>Bacillota</taxon>
        <taxon>Bacilli</taxon>
        <taxon>Bacillales</taxon>
        <taxon>Listeriaceae</taxon>
        <taxon>Listeria</taxon>
    </lineage>
</organism>
<dbReference type="AlphaFoldDB" id="A0A5Y9DQP1"/>
<evidence type="ECO:0000259" key="1">
    <source>
        <dbReference type="Pfam" id="PF14526"/>
    </source>
</evidence>
<evidence type="ECO:0000313" key="2">
    <source>
        <dbReference type="EMBL" id="ECQ6724045.1"/>
    </source>
</evidence>
<proteinExistence type="predicted"/>
<name>A0A5Y9DQP1_LISMN</name>
<reference evidence="2" key="1">
    <citation type="submission" date="2019-08" db="EMBL/GenBank/DDBJ databases">
        <authorList>
            <consortium name="GenomeTrakr network: Whole genome sequencing for foodborne pathogen traceback"/>
        </authorList>
    </citation>
    <scope>NUCLEOTIDE SEQUENCE</scope>
    <source>
        <strain evidence="2">AG19-0288</strain>
    </source>
</reference>